<dbReference type="Proteomes" id="UP000010862">
    <property type="component" value="Chromosome 1"/>
</dbReference>
<sequence>MISFITVTIVAFIGASALALIMDKMVEGRK</sequence>
<dbReference type="HOGENOM" id="CLU_3404815_0_0_10"/>
<dbReference type="AlphaFoldDB" id="L0JA15"/>
<gene>
    <name evidence="1" type="ordered locus">Prede_0326</name>
</gene>
<dbReference type="EMBL" id="CP003368">
    <property type="protein sequence ID" value="AGB27708.1"/>
    <property type="molecule type" value="Genomic_DNA"/>
</dbReference>
<proteinExistence type="predicted"/>
<evidence type="ECO:0000313" key="2">
    <source>
        <dbReference type="Proteomes" id="UP000010862"/>
    </source>
</evidence>
<dbReference type="KEGG" id="pdt:Prede_0326"/>
<evidence type="ECO:0000313" key="1">
    <source>
        <dbReference type="EMBL" id="AGB27708.1"/>
    </source>
</evidence>
<protein>
    <submittedName>
        <fullName evidence="1">Uncharacterized protein</fullName>
    </submittedName>
</protein>
<accession>L0JA15</accession>
<keyword evidence="2" id="KW-1185">Reference proteome</keyword>
<dbReference type="PATRIC" id="fig|908937.9.peg.340"/>
<name>L0JA15_PREDD</name>
<reference evidence="2" key="1">
    <citation type="submission" date="2012-02" db="EMBL/GenBank/DDBJ databases">
        <title>Complete sequence of chromosome 1 of Prevotella dentalis DSM 3688.</title>
        <authorList>
            <person name="Lucas S."/>
            <person name="Copeland A."/>
            <person name="Lapidus A."/>
            <person name="Glavina del Rio T."/>
            <person name="Dalin E."/>
            <person name="Tice H."/>
            <person name="Bruce D."/>
            <person name="Goodwin L."/>
            <person name="Pitluck S."/>
            <person name="Peters L."/>
            <person name="Mikhailova N."/>
            <person name="Chertkov O."/>
            <person name="Kyrpides N."/>
            <person name="Mavromatis K."/>
            <person name="Ivanova N."/>
            <person name="Brettin T."/>
            <person name="Detter J.C."/>
            <person name="Han C."/>
            <person name="Larimer F."/>
            <person name="Land M."/>
            <person name="Hauser L."/>
            <person name="Markowitz V."/>
            <person name="Cheng J.-F."/>
            <person name="Hugenholtz P."/>
            <person name="Woyke T."/>
            <person name="Wu D."/>
            <person name="Gronow S."/>
            <person name="Wellnitz S."/>
            <person name="Brambilla E."/>
            <person name="Klenk H.-P."/>
            <person name="Eisen J.A."/>
        </authorList>
    </citation>
    <scope>NUCLEOTIDE SEQUENCE [LARGE SCALE GENOMIC DNA]</scope>
    <source>
        <strain evidence="2">ATCC 49559 / DSM 3688 / JCM 13448 / NCTC 12043 / ES 2772</strain>
    </source>
</reference>
<organism evidence="1 2">
    <name type="scientific">Prevotella dentalis (strain ATCC 49559 / DSM 3688 / JCM 13448 / NCTC 12043 / ES 2772)</name>
    <name type="common">Mitsuokella dentalis</name>
    <dbReference type="NCBI Taxonomy" id="908937"/>
    <lineage>
        <taxon>Bacteria</taxon>
        <taxon>Pseudomonadati</taxon>
        <taxon>Bacteroidota</taxon>
        <taxon>Bacteroidia</taxon>
        <taxon>Bacteroidales</taxon>
        <taxon>Prevotellaceae</taxon>
        <taxon>Prevotella</taxon>
    </lineage>
</organism>